<dbReference type="KEGG" id="ehh:EHF_0822"/>
<sequence>MIFPFGQFNAIETGVHNLKILLGSSMFKDLKKNWTAYWP</sequence>
<keyword evidence="2" id="KW-1185">Reference proteome</keyword>
<dbReference type="EMBL" id="CP007474">
    <property type="protein sequence ID" value="AHX04629.1"/>
    <property type="molecule type" value="Genomic_DNA"/>
</dbReference>
<proteinExistence type="predicted"/>
<dbReference type="HOGENOM" id="CLU_3308876_0_0_5"/>
<name>X5H1C8_9RICK</name>
<protein>
    <submittedName>
        <fullName evidence="1">Uncharacterized protein</fullName>
    </submittedName>
</protein>
<accession>X5H1C8</accession>
<gene>
    <name evidence="1" type="ORF">EHF_0822</name>
</gene>
<dbReference type="AlphaFoldDB" id="X5H1C8"/>
<evidence type="ECO:0000313" key="1">
    <source>
        <dbReference type="EMBL" id="AHX04629.1"/>
    </source>
</evidence>
<evidence type="ECO:0000313" key="2">
    <source>
        <dbReference type="Proteomes" id="UP000023762"/>
    </source>
</evidence>
<organism evidence="1 2">
    <name type="scientific">Ehrlichia japonica</name>
    <dbReference type="NCBI Taxonomy" id="391036"/>
    <lineage>
        <taxon>Bacteria</taxon>
        <taxon>Pseudomonadati</taxon>
        <taxon>Pseudomonadota</taxon>
        <taxon>Alphaproteobacteria</taxon>
        <taxon>Rickettsiales</taxon>
        <taxon>Anaplasmataceae</taxon>
        <taxon>Ehrlichia</taxon>
    </lineage>
</organism>
<reference evidence="1 2" key="1">
    <citation type="submission" date="2014-03" db="EMBL/GenBank/DDBJ databases">
        <title>Sequencing and Comparison of Genomes and Transcriptome Profiles of Human Ehrlichiosis Agents.</title>
        <authorList>
            <person name="Lin M."/>
            <person name="Daugherty S.C."/>
            <person name="Nagaraj S."/>
            <person name="Cheng Z."/>
            <person name="Xiong Q."/>
            <person name="Lin F.-Y."/>
            <person name="Sengamalay N."/>
            <person name="Ott S."/>
            <person name="Godinez A."/>
            <person name="Tallon L.J."/>
            <person name="Sadzewicz L."/>
            <person name="Fraser C.M."/>
            <person name="Dunning Hotopp J.C."/>
            <person name="Rikihisa Y."/>
        </authorList>
    </citation>
    <scope>NUCLEOTIDE SEQUENCE [LARGE SCALE GENOMIC DNA]</scope>
    <source>
        <strain evidence="1 2">HF</strain>
    </source>
</reference>
<dbReference type="Proteomes" id="UP000023762">
    <property type="component" value="Chromosome"/>
</dbReference>